<comment type="caution">
    <text evidence="1">The sequence shown here is derived from an EMBL/GenBank/DDBJ whole genome shotgun (WGS) entry which is preliminary data.</text>
</comment>
<protein>
    <submittedName>
        <fullName evidence="1">Uncharacterized protein</fullName>
    </submittedName>
</protein>
<sequence>MPLPHPSQLVQAVGDYNLYGGGVAEYIGTAFRRASVEGLLDIHSFDTELLPEVNYLLCDFVIEI</sequence>
<name>A0ABU6Z9H0_9FABA</name>
<gene>
    <name evidence="1" type="ORF">PIB30_017893</name>
</gene>
<organism evidence="1 2">
    <name type="scientific">Stylosanthes scabra</name>
    <dbReference type="NCBI Taxonomy" id="79078"/>
    <lineage>
        <taxon>Eukaryota</taxon>
        <taxon>Viridiplantae</taxon>
        <taxon>Streptophyta</taxon>
        <taxon>Embryophyta</taxon>
        <taxon>Tracheophyta</taxon>
        <taxon>Spermatophyta</taxon>
        <taxon>Magnoliopsida</taxon>
        <taxon>eudicotyledons</taxon>
        <taxon>Gunneridae</taxon>
        <taxon>Pentapetalae</taxon>
        <taxon>rosids</taxon>
        <taxon>fabids</taxon>
        <taxon>Fabales</taxon>
        <taxon>Fabaceae</taxon>
        <taxon>Papilionoideae</taxon>
        <taxon>50 kb inversion clade</taxon>
        <taxon>dalbergioids sensu lato</taxon>
        <taxon>Dalbergieae</taxon>
        <taxon>Pterocarpus clade</taxon>
        <taxon>Stylosanthes</taxon>
    </lineage>
</organism>
<keyword evidence="2" id="KW-1185">Reference proteome</keyword>
<evidence type="ECO:0000313" key="1">
    <source>
        <dbReference type="EMBL" id="MED6217448.1"/>
    </source>
</evidence>
<reference evidence="1 2" key="1">
    <citation type="journal article" date="2023" name="Plants (Basel)">
        <title>Bridging the Gap: Combining Genomics and Transcriptomics Approaches to Understand Stylosanthes scabra, an Orphan Legume from the Brazilian Caatinga.</title>
        <authorList>
            <person name="Ferreira-Neto J.R.C."/>
            <person name="da Silva M.D."/>
            <person name="Binneck E."/>
            <person name="de Melo N.F."/>
            <person name="da Silva R.H."/>
            <person name="de Melo A.L.T.M."/>
            <person name="Pandolfi V."/>
            <person name="Bustamante F.O."/>
            <person name="Brasileiro-Vidal A.C."/>
            <person name="Benko-Iseppon A.M."/>
        </authorList>
    </citation>
    <scope>NUCLEOTIDE SEQUENCE [LARGE SCALE GENOMIC DNA]</scope>
    <source>
        <tissue evidence="1">Leaves</tissue>
    </source>
</reference>
<accession>A0ABU6Z9H0</accession>
<evidence type="ECO:0000313" key="2">
    <source>
        <dbReference type="Proteomes" id="UP001341840"/>
    </source>
</evidence>
<dbReference type="Proteomes" id="UP001341840">
    <property type="component" value="Unassembled WGS sequence"/>
</dbReference>
<dbReference type="EMBL" id="JASCZI010271913">
    <property type="protein sequence ID" value="MED6217448.1"/>
    <property type="molecule type" value="Genomic_DNA"/>
</dbReference>
<proteinExistence type="predicted"/>